<dbReference type="PROSITE" id="PS50132">
    <property type="entry name" value="RGS"/>
    <property type="match status" value="1"/>
</dbReference>
<comment type="similarity">
    <text evidence="6">Belongs to the protein kinase superfamily. AGC Ser/Thr protein kinase family. GPRK subfamily.</text>
</comment>
<comment type="caution">
    <text evidence="9">The sequence shown here is derived from an EMBL/GenBank/DDBJ whole genome shotgun (WGS) entry which is preliminary data.</text>
</comment>
<keyword evidence="5 6" id="KW-0067">ATP-binding</keyword>
<feature type="region of interest" description="Disordered" evidence="7">
    <location>
        <begin position="237"/>
        <end position="418"/>
    </location>
</feature>
<evidence type="ECO:0000256" key="3">
    <source>
        <dbReference type="ARBA" id="ARBA00022741"/>
    </source>
</evidence>
<evidence type="ECO:0000259" key="8">
    <source>
        <dbReference type="PROSITE" id="PS50132"/>
    </source>
</evidence>
<dbReference type="SUPFAM" id="SSF48097">
    <property type="entry name" value="Regulator of G-protein signaling, RGS"/>
    <property type="match status" value="1"/>
</dbReference>
<evidence type="ECO:0000256" key="2">
    <source>
        <dbReference type="ARBA" id="ARBA00022679"/>
    </source>
</evidence>
<accession>Q4SQ07</accession>
<dbReference type="GO" id="GO:0007165">
    <property type="term" value="P:signal transduction"/>
    <property type="evidence" value="ECO:0007669"/>
    <property type="project" value="InterPro"/>
</dbReference>
<feature type="compositionally biased region" description="Basic and acidic residues" evidence="7">
    <location>
        <begin position="323"/>
        <end position="334"/>
    </location>
</feature>
<dbReference type="InterPro" id="IPR044926">
    <property type="entry name" value="RGS_subdomain_2"/>
</dbReference>
<dbReference type="Gene3D" id="1.10.510.10">
    <property type="entry name" value="Transferase(Phosphotransferase) domain 1"/>
    <property type="match status" value="1"/>
</dbReference>
<dbReference type="FunFam" id="1.10.167.10:FF:000009">
    <property type="entry name" value="G protein-coupled receptor kinase"/>
    <property type="match status" value="1"/>
</dbReference>
<dbReference type="AlphaFoldDB" id="Q4SQ07"/>
<feature type="region of interest" description="Disordered" evidence="7">
    <location>
        <begin position="18"/>
        <end position="47"/>
    </location>
</feature>
<dbReference type="GO" id="GO:0009966">
    <property type="term" value="P:regulation of signal transduction"/>
    <property type="evidence" value="ECO:0007669"/>
    <property type="project" value="TreeGrafter"/>
</dbReference>
<feature type="region of interest" description="Disordered" evidence="7">
    <location>
        <begin position="445"/>
        <end position="465"/>
    </location>
</feature>
<dbReference type="PANTHER" id="PTHR24355:SF15">
    <property type="entry name" value="G PROTEIN-COUPLED RECEPTOR KINASE 6"/>
    <property type="match status" value="1"/>
</dbReference>
<feature type="region of interest" description="Disordered" evidence="7">
    <location>
        <begin position="170"/>
        <end position="193"/>
    </location>
</feature>
<keyword evidence="1 6" id="KW-0723">Serine/threonine-protein kinase</keyword>
<feature type="compositionally biased region" description="Basic and acidic residues" evidence="7">
    <location>
        <begin position="397"/>
        <end position="418"/>
    </location>
</feature>
<evidence type="ECO:0000313" key="9">
    <source>
        <dbReference type="EMBL" id="CAF97275.1"/>
    </source>
</evidence>
<dbReference type="PANTHER" id="PTHR24355">
    <property type="entry name" value="G PROTEIN-COUPLED RECEPTOR KINASE/RIBOSOMAL PROTEIN S6 KINASE"/>
    <property type="match status" value="1"/>
</dbReference>
<dbReference type="Gene3D" id="6.10.250.2260">
    <property type="match status" value="1"/>
</dbReference>
<feature type="compositionally biased region" description="Basic and acidic residues" evidence="7">
    <location>
        <begin position="266"/>
        <end position="276"/>
    </location>
</feature>
<gene>
    <name evidence="9" type="ORF">GSTENG00014578001</name>
</gene>
<dbReference type="KEGG" id="tng:GSTEN00014578G001"/>
<dbReference type="EMBL" id="CAAE01014536">
    <property type="protein sequence ID" value="CAF97275.1"/>
    <property type="molecule type" value="Genomic_DNA"/>
</dbReference>
<feature type="domain" description="RGS" evidence="8">
    <location>
        <begin position="104"/>
        <end position="132"/>
    </location>
</feature>
<keyword evidence="2 6" id="KW-0808">Transferase</keyword>
<dbReference type="GO" id="GO:0005524">
    <property type="term" value="F:ATP binding"/>
    <property type="evidence" value="ECO:0007669"/>
    <property type="project" value="UniProtKB-KW"/>
</dbReference>
<dbReference type="EC" id="2.7.11.-" evidence="6"/>
<feature type="compositionally biased region" description="Basic residues" evidence="7">
    <location>
        <begin position="373"/>
        <end position="382"/>
    </location>
</feature>
<dbReference type="GO" id="GO:0005737">
    <property type="term" value="C:cytoplasm"/>
    <property type="evidence" value="ECO:0007669"/>
    <property type="project" value="TreeGrafter"/>
</dbReference>
<evidence type="ECO:0000256" key="5">
    <source>
        <dbReference type="ARBA" id="ARBA00022840"/>
    </source>
</evidence>
<name>Q4SQ07_TETNG</name>
<organism evidence="9">
    <name type="scientific">Tetraodon nigroviridis</name>
    <name type="common">Spotted green pufferfish</name>
    <name type="synonym">Chelonodon nigroviridis</name>
    <dbReference type="NCBI Taxonomy" id="99883"/>
    <lineage>
        <taxon>Eukaryota</taxon>
        <taxon>Metazoa</taxon>
        <taxon>Chordata</taxon>
        <taxon>Craniata</taxon>
        <taxon>Vertebrata</taxon>
        <taxon>Euteleostomi</taxon>
        <taxon>Actinopterygii</taxon>
        <taxon>Neopterygii</taxon>
        <taxon>Teleostei</taxon>
        <taxon>Neoteleostei</taxon>
        <taxon>Acanthomorphata</taxon>
        <taxon>Eupercaria</taxon>
        <taxon>Tetraodontiformes</taxon>
        <taxon>Tetradontoidea</taxon>
        <taxon>Tetraodontidae</taxon>
        <taxon>Tetraodon</taxon>
    </lineage>
</organism>
<evidence type="ECO:0000256" key="1">
    <source>
        <dbReference type="ARBA" id="ARBA00022527"/>
    </source>
</evidence>
<sequence>MELENIVANTVLLKAREGVSDEKATPTTTAARASLTGDGLRVPGTPEPERRLQLASSVLCAIRGGGNRKGKSKKWKQMLQFPHISMCEELRQNTEKDYGTLCERQPIGRLLFRQFCDTRPELQRCVRFLDAVVRPECVCVCVLAWWVCRRLTVPTTFDLSELTSAEISHQGSIRGARARGGGGHVGSVRRQAPAGGLQGGLQGLYQINPRLSQHGALCRLPRQHVLQQVPPVEVVGEATGDEEHIPAVPSSGERRLRGGVRLSGTGHRENVRLQETREEEDQEEERRVHGSEREADPGESQQQIRGELGVRLRDQGHPVPGADAHERGRPEVPHLPHGRGGLRREAGPVLLGRDLLRPGGPAPGAHRLQGPKTGKHPAGRSRPHQDIRPGPGRARPRGTDHQRPGGDGRVHGAGGGEKRALHLQPRLVGAGLPAVRDDRGPVALPAEEEEDQEGGGGEAGAGGGGGVFQQVLGGGPLPLQDGGWRSATCVPTRLLNAFPSSCVLQLLAKDPKVRLGCQGNGASEVKAHPIFRTINFKRLEAGMLEAPFIPDGVLDIEQFSTVKGVELEPKDESFYSKVSTGSVSIPWQDEVCVTPAPRPGDPSETPPLSPPQMIETGCFAELNVFHPDGTVPPDLDWRGQPSPPPKRGLLQRLFGRQVGWRRRGPPLPPRLGPTAHLRSVSPCRTAAGAAATEQRNPPGCDVGARAGNPFVYNFAHLYF</sequence>
<proteinExistence type="inferred from homology"/>
<evidence type="ECO:0000256" key="4">
    <source>
        <dbReference type="ARBA" id="ARBA00022777"/>
    </source>
</evidence>
<feature type="compositionally biased region" description="Basic and acidic residues" evidence="7">
    <location>
        <begin position="284"/>
        <end position="296"/>
    </location>
</feature>
<dbReference type="Gene3D" id="3.30.200.20">
    <property type="entry name" value="Phosphorylase Kinase, domain 1"/>
    <property type="match status" value="1"/>
</dbReference>
<dbReference type="InterPro" id="IPR016137">
    <property type="entry name" value="RGS"/>
</dbReference>
<keyword evidence="3 6" id="KW-0547">Nucleotide-binding</keyword>
<reference evidence="9" key="1">
    <citation type="journal article" date="2004" name="Nature">
        <title>Genome duplication in the teleost fish Tetraodon nigroviridis reveals the early vertebrate proto-karyotype.</title>
        <authorList>
            <person name="Jaillon O."/>
            <person name="Aury J.-M."/>
            <person name="Brunet F."/>
            <person name="Petit J.-L."/>
            <person name="Stange-Thomann N."/>
            <person name="Mauceli E."/>
            <person name="Bouneau L."/>
            <person name="Fischer C."/>
            <person name="Ozouf-Costaz C."/>
            <person name="Bernot A."/>
            <person name="Nicaud S."/>
            <person name="Jaffe D."/>
            <person name="Fisher S."/>
            <person name="Lutfalla G."/>
            <person name="Dossat C."/>
            <person name="Segurens B."/>
            <person name="Dasilva C."/>
            <person name="Salanoubat M."/>
            <person name="Levy M."/>
            <person name="Boudet N."/>
            <person name="Castellano S."/>
            <person name="Anthouard V."/>
            <person name="Jubin C."/>
            <person name="Castelli V."/>
            <person name="Katinka M."/>
            <person name="Vacherie B."/>
            <person name="Biemont C."/>
            <person name="Skalli Z."/>
            <person name="Cattolico L."/>
            <person name="Poulain J."/>
            <person name="De Berardinis V."/>
            <person name="Cruaud C."/>
            <person name="Duprat S."/>
            <person name="Brottier P."/>
            <person name="Coutanceau J.-P."/>
            <person name="Gouzy J."/>
            <person name="Parra G."/>
            <person name="Lardier G."/>
            <person name="Chapple C."/>
            <person name="McKernan K.J."/>
            <person name="McEwan P."/>
            <person name="Bosak S."/>
            <person name="Kellis M."/>
            <person name="Volff J.-N."/>
            <person name="Guigo R."/>
            <person name="Zody M.C."/>
            <person name="Mesirov J."/>
            <person name="Lindblad-Toh K."/>
            <person name="Birren B."/>
            <person name="Nusbaum C."/>
            <person name="Kahn D."/>
            <person name="Robinson-Rechavi M."/>
            <person name="Laudet V."/>
            <person name="Schachter V."/>
            <person name="Quetier F."/>
            <person name="Saurin W."/>
            <person name="Scarpelli C."/>
            <person name="Wincker P."/>
            <person name="Lander E.S."/>
            <person name="Weissenbach J."/>
            <person name="Roest Crollius H."/>
        </authorList>
    </citation>
    <scope>NUCLEOTIDE SEQUENCE [LARGE SCALE GENOMIC DNA]</scope>
</reference>
<feature type="compositionally biased region" description="Low complexity" evidence="7">
    <location>
        <begin position="347"/>
        <end position="368"/>
    </location>
</feature>
<dbReference type="InterPro" id="IPR000239">
    <property type="entry name" value="GPCR_kinase"/>
</dbReference>
<reference evidence="9" key="2">
    <citation type="submission" date="2004-02" db="EMBL/GenBank/DDBJ databases">
        <authorList>
            <consortium name="Genoscope"/>
            <consortium name="Whitehead Institute Centre for Genome Research"/>
        </authorList>
    </citation>
    <scope>NUCLEOTIDE SEQUENCE</scope>
</reference>
<evidence type="ECO:0000256" key="6">
    <source>
        <dbReference type="RuleBase" id="RU000308"/>
    </source>
</evidence>
<dbReference type="Gene3D" id="1.10.167.10">
    <property type="entry name" value="Regulator of G-protein Signalling 4, domain 2"/>
    <property type="match status" value="1"/>
</dbReference>
<dbReference type="PRINTS" id="PR00717">
    <property type="entry name" value="GPCRKINASE"/>
</dbReference>
<keyword evidence="4 6" id="KW-0418">Kinase</keyword>
<evidence type="ECO:0000256" key="7">
    <source>
        <dbReference type="SAM" id="MobiDB-lite"/>
    </source>
</evidence>
<protein>
    <recommendedName>
        <fullName evidence="6">G protein-coupled receptor kinase</fullName>
        <ecNumber evidence="6">2.7.11.-</ecNumber>
    </recommendedName>
</protein>
<dbReference type="GO" id="GO:0004703">
    <property type="term" value="F:G protein-coupled receptor kinase activity"/>
    <property type="evidence" value="ECO:0007669"/>
    <property type="project" value="InterPro"/>
</dbReference>
<dbReference type="InterPro" id="IPR036305">
    <property type="entry name" value="RGS_sf"/>
</dbReference>
<feature type="compositionally biased region" description="Gly residues" evidence="7">
    <location>
        <begin position="454"/>
        <end position="465"/>
    </location>
</feature>